<protein>
    <recommendedName>
        <fullName evidence="4">Tubulin-like protein</fullName>
    </recommendedName>
</protein>
<gene>
    <name evidence="2" type="ORF">GCM10010841_26200</name>
</gene>
<comment type="caution">
    <text evidence="2">The sequence shown here is derived from an EMBL/GenBank/DDBJ whole genome shotgun (WGS) entry which is preliminary data.</text>
</comment>
<sequence>MSIPTHHLKRTVLIGLGGTGKEALLHAKRKYIETFGEVPPLVSFLVIDTTNDNATTVPAVTPNGTVEDIKLNANELLHIVARGASALPKVNDEVREWWPPKASLKSNILSGAGQVRALGRLALFANAKLVYDTLRNKLADARDYSKVRTPEGARAVYESMSPHLTVCVTGSIAGGTGSGTFIDVALLLRDLLKDEDQLFGYLVLPDIFTPNPGTQNVEANAYGALKELDHLMTRDDTWSYPFGGRRINVTKKPFDMAFLINRQNRAGKTFNNKENLSELIGMGMFLAGGPLGKEQADIFDNIVVQLTEGQGKFYGKTAHYASFGAAEMRFETGDLDLQRAVLTAQQASTWLDDRARPWPFDLTGHTLLAGVTPEEVPIRLEGASSVEQEAGRWASLTEDLDTLVNQVRDEQCREWMRRVDDLQSDLDSALARGFQEGHTLYDLTDGLQQLREQVEAKVAHARESTQEAQEKFGSNKDKTQRSIQENSTLKRSRGLFRREPELDLVLTRRKLEVLKSDAVACGVAQAQAETLERMAARLSATHTRLLNLRGKLSSWFEQHRTNVQASSVRRKQGAQPFTLAVPPAYVPGPQVPVTREFQAGERLRTLGLSALLGEDYTTALSRAFAVVQASNLRDWLSAAAQQSHGETQRREVERAFRELDEISAPCWDYQDAWVSNPAVGHLEQLNILGIEDKRDATHPVFSSTVQDVFAGHLHKFQHVSTRDPGRIILYKIEAAIPAFALAGAQTYREKYETLSANGSYHIHRDWEHLPDLAPLPDAEAAMELWVKARITGCLRATDSGIYQYLSDREGVPRWYDLQRAAPAAFAHLGRDFFLYKELERQAEGRWNNLAEDQLLLNLEHFSEKSEQLQGDAQRDEDARRFFAQQTQAARTLERQVRDGQAFEIADDFEPVFP</sequence>
<dbReference type="EMBL" id="BMOM01000025">
    <property type="protein sequence ID" value="GGM16643.1"/>
    <property type="molecule type" value="Genomic_DNA"/>
</dbReference>
<keyword evidence="3" id="KW-1185">Reference proteome</keyword>
<dbReference type="InterPro" id="IPR025904">
    <property type="entry name" value="Tubulin-like"/>
</dbReference>
<evidence type="ECO:0000313" key="3">
    <source>
        <dbReference type="Proteomes" id="UP000661918"/>
    </source>
</evidence>
<dbReference type="Gene3D" id="3.40.50.1440">
    <property type="entry name" value="Tubulin/FtsZ, GTPase domain"/>
    <property type="match status" value="1"/>
</dbReference>
<evidence type="ECO:0000256" key="1">
    <source>
        <dbReference type="SAM" id="MobiDB-lite"/>
    </source>
</evidence>
<proteinExistence type="predicted"/>
<dbReference type="SUPFAM" id="SSF52490">
    <property type="entry name" value="Tubulin nucleotide-binding domain-like"/>
    <property type="match status" value="1"/>
</dbReference>
<evidence type="ECO:0008006" key="4">
    <source>
        <dbReference type="Google" id="ProtNLM"/>
    </source>
</evidence>
<organism evidence="2 3">
    <name type="scientific">Deinococcus aerophilus</name>
    <dbReference type="NCBI Taxonomy" id="522488"/>
    <lineage>
        <taxon>Bacteria</taxon>
        <taxon>Thermotogati</taxon>
        <taxon>Deinococcota</taxon>
        <taxon>Deinococci</taxon>
        <taxon>Deinococcales</taxon>
        <taxon>Deinococcaceae</taxon>
        <taxon>Deinococcus</taxon>
    </lineage>
</organism>
<feature type="compositionally biased region" description="Basic and acidic residues" evidence="1">
    <location>
        <begin position="459"/>
        <end position="480"/>
    </location>
</feature>
<dbReference type="Proteomes" id="UP000661918">
    <property type="component" value="Unassembled WGS sequence"/>
</dbReference>
<dbReference type="Pfam" id="PF13809">
    <property type="entry name" value="Tubulin_2"/>
    <property type="match status" value="1"/>
</dbReference>
<dbReference type="RefSeq" id="WP_188904811.1">
    <property type="nucleotide sequence ID" value="NZ_BMOM01000025.1"/>
</dbReference>
<dbReference type="InterPro" id="IPR036525">
    <property type="entry name" value="Tubulin/FtsZ_GTPase_sf"/>
</dbReference>
<evidence type="ECO:0000313" key="2">
    <source>
        <dbReference type="EMBL" id="GGM16643.1"/>
    </source>
</evidence>
<reference evidence="3" key="1">
    <citation type="journal article" date="2019" name="Int. J. Syst. Evol. Microbiol.">
        <title>The Global Catalogue of Microorganisms (GCM) 10K type strain sequencing project: providing services to taxonomists for standard genome sequencing and annotation.</title>
        <authorList>
            <consortium name="The Broad Institute Genomics Platform"/>
            <consortium name="The Broad Institute Genome Sequencing Center for Infectious Disease"/>
            <person name="Wu L."/>
            <person name="Ma J."/>
        </authorList>
    </citation>
    <scope>NUCLEOTIDE SEQUENCE [LARGE SCALE GENOMIC DNA]</scope>
    <source>
        <strain evidence="3">JCM 15443</strain>
    </source>
</reference>
<accession>A0ABQ2GX85</accession>
<feature type="region of interest" description="Disordered" evidence="1">
    <location>
        <begin position="459"/>
        <end position="487"/>
    </location>
</feature>
<name>A0ABQ2GX85_9DEIO</name>